<evidence type="ECO:0000313" key="2">
    <source>
        <dbReference type="EMBL" id="VCX37003.1"/>
    </source>
</evidence>
<keyword evidence="3" id="KW-1185">Reference proteome</keyword>
<feature type="region of interest" description="Disordered" evidence="1">
    <location>
        <begin position="1"/>
        <end position="23"/>
    </location>
</feature>
<feature type="compositionally biased region" description="Polar residues" evidence="1">
    <location>
        <begin position="84"/>
        <end position="97"/>
    </location>
</feature>
<feature type="compositionally biased region" description="Basic and acidic residues" evidence="1">
    <location>
        <begin position="1"/>
        <end position="11"/>
    </location>
</feature>
<gene>
    <name evidence="2" type="ORF">BN2614_LOCUS3</name>
</gene>
<accession>A0A9X9M586</accession>
<organism evidence="2 3">
    <name type="scientific">Gulo gulo</name>
    <name type="common">Wolverine</name>
    <name type="synonym">Gluton</name>
    <dbReference type="NCBI Taxonomy" id="48420"/>
    <lineage>
        <taxon>Eukaryota</taxon>
        <taxon>Metazoa</taxon>
        <taxon>Chordata</taxon>
        <taxon>Craniata</taxon>
        <taxon>Vertebrata</taxon>
        <taxon>Euteleostomi</taxon>
        <taxon>Mammalia</taxon>
        <taxon>Eutheria</taxon>
        <taxon>Laurasiatheria</taxon>
        <taxon>Carnivora</taxon>
        <taxon>Caniformia</taxon>
        <taxon>Musteloidea</taxon>
        <taxon>Mustelidae</taxon>
        <taxon>Guloninae</taxon>
        <taxon>Gulo</taxon>
    </lineage>
</organism>
<name>A0A9X9M586_GULGU</name>
<feature type="region of interest" description="Disordered" evidence="1">
    <location>
        <begin position="38"/>
        <end position="103"/>
    </location>
</feature>
<evidence type="ECO:0000313" key="3">
    <source>
        <dbReference type="Proteomes" id="UP000269945"/>
    </source>
</evidence>
<sequence length="103" mass="11098">MALRSLRERDPQMFPAWSPGRSGGPTFCPCVWGATSPPPPAALARRNPTSKRPCPKTAGLQAPSSLPLGQEARDPKRPCRPTEPWNSVSIPSFSQRALGNHVA</sequence>
<protein>
    <submittedName>
        <fullName evidence="2">Uncharacterized protein</fullName>
    </submittedName>
</protein>
<dbReference type="EMBL" id="CYRY02042959">
    <property type="protein sequence ID" value="VCX37003.1"/>
    <property type="molecule type" value="Genomic_DNA"/>
</dbReference>
<dbReference type="Proteomes" id="UP000269945">
    <property type="component" value="Unassembled WGS sequence"/>
</dbReference>
<comment type="caution">
    <text evidence="2">The sequence shown here is derived from an EMBL/GenBank/DDBJ whole genome shotgun (WGS) entry which is preliminary data.</text>
</comment>
<reference evidence="2 3" key="1">
    <citation type="submission" date="2018-10" db="EMBL/GenBank/DDBJ databases">
        <authorList>
            <person name="Ekblom R."/>
            <person name="Jareborg N."/>
        </authorList>
    </citation>
    <scope>NUCLEOTIDE SEQUENCE [LARGE SCALE GENOMIC DNA]</scope>
    <source>
        <tissue evidence="2">Muscle</tissue>
    </source>
</reference>
<proteinExistence type="predicted"/>
<evidence type="ECO:0000256" key="1">
    <source>
        <dbReference type="SAM" id="MobiDB-lite"/>
    </source>
</evidence>
<dbReference type="AlphaFoldDB" id="A0A9X9M586"/>